<name>A0A7W9L1M3_9HYPH</name>
<dbReference type="EMBL" id="JACHOO010000003">
    <property type="protein sequence ID" value="MBB5752859.1"/>
    <property type="molecule type" value="Genomic_DNA"/>
</dbReference>
<gene>
    <name evidence="1" type="ORF">GGQ63_001913</name>
</gene>
<dbReference type="AlphaFoldDB" id="A0A7W9L1M3"/>
<protein>
    <recommendedName>
        <fullName evidence="3">DUF4238 domain-containing protein</fullName>
    </recommendedName>
</protein>
<dbReference type="InterPro" id="IPR025332">
    <property type="entry name" value="DUF4238"/>
</dbReference>
<evidence type="ECO:0000313" key="2">
    <source>
        <dbReference type="Proteomes" id="UP000523821"/>
    </source>
</evidence>
<proteinExistence type="predicted"/>
<keyword evidence="2" id="KW-1185">Reference proteome</keyword>
<organism evidence="1 2">
    <name type="scientific">Prosthecomicrobium pneumaticum</name>
    <dbReference type="NCBI Taxonomy" id="81895"/>
    <lineage>
        <taxon>Bacteria</taxon>
        <taxon>Pseudomonadati</taxon>
        <taxon>Pseudomonadota</taxon>
        <taxon>Alphaproteobacteria</taxon>
        <taxon>Hyphomicrobiales</taxon>
        <taxon>Kaistiaceae</taxon>
        <taxon>Prosthecomicrobium</taxon>
    </lineage>
</organism>
<sequence>MSKAGDHHYVPQFHLGMWSGPSGQINQWGRIAYNNKLVCTPVTTAATAYVPGLYSLAHVNDEEAQQIETELFGRIETSAKPVLEKLISHGPAKLSVKERYWWTIYLNASLLRVPHIVEMVTSSVQERIARDMSQTIPEFDAAKGDAPENTLYEWASKHAPARVANSGLKVLVDLIQSEKAIDRIIHLHWLVKDVSTGPRRLLLGDNPFKRVGDLYKTRTTISIPLSPTRLFIASDAQDIIDHFARLPARDVVKANNQSSLINAKKFVYGDAERNFIETYLPRHQLST</sequence>
<dbReference type="Pfam" id="PF14022">
    <property type="entry name" value="DUF4238"/>
    <property type="match status" value="1"/>
</dbReference>
<dbReference type="RefSeq" id="WP_183855043.1">
    <property type="nucleotide sequence ID" value="NZ_JACHOO010000003.1"/>
</dbReference>
<dbReference type="Proteomes" id="UP000523821">
    <property type="component" value="Unassembled WGS sequence"/>
</dbReference>
<evidence type="ECO:0000313" key="1">
    <source>
        <dbReference type="EMBL" id="MBB5752859.1"/>
    </source>
</evidence>
<reference evidence="1 2" key="1">
    <citation type="submission" date="2020-08" db="EMBL/GenBank/DDBJ databases">
        <title>Genomic Encyclopedia of Type Strains, Phase IV (KMG-IV): sequencing the most valuable type-strain genomes for metagenomic binning, comparative biology and taxonomic classification.</title>
        <authorList>
            <person name="Goeker M."/>
        </authorList>
    </citation>
    <scope>NUCLEOTIDE SEQUENCE [LARGE SCALE GENOMIC DNA]</scope>
    <source>
        <strain evidence="1 2">DSM 16268</strain>
    </source>
</reference>
<evidence type="ECO:0008006" key="3">
    <source>
        <dbReference type="Google" id="ProtNLM"/>
    </source>
</evidence>
<accession>A0A7W9L1M3</accession>
<comment type="caution">
    <text evidence="1">The sequence shown here is derived from an EMBL/GenBank/DDBJ whole genome shotgun (WGS) entry which is preliminary data.</text>
</comment>